<evidence type="ECO:0000313" key="3">
    <source>
        <dbReference type="Proteomes" id="UP001271007"/>
    </source>
</evidence>
<protein>
    <submittedName>
        <fullName evidence="2">Uncharacterized protein</fullName>
    </submittedName>
</protein>
<reference evidence="2" key="1">
    <citation type="submission" date="2023-04" db="EMBL/GenBank/DDBJ databases">
        <title>Black Yeasts Isolated from many extreme environments.</title>
        <authorList>
            <person name="Coleine C."/>
            <person name="Stajich J.E."/>
            <person name="Selbmann L."/>
        </authorList>
    </citation>
    <scope>NUCLEOTIDE SEQUENCE</scope>
    <source>
        <strain evidence="2">CCFEE 5312</strain>
    </source>
</reference>
<proteinExistence type="predicted"/>
<comment type="caution">
    <text evidence="2">The sequence shown here is derived from an EMBL/GenBank/DDBJ whole genome shotgun (WGS) entry which is preliminary data.</text>
</comment>
<feature type="compositionally biased region" description="Basic and acidic residues" evidence="1">
    <location>
        <begin position="369"/>
        <end position="379"/>
    </location>
</feature>
<dbReference type="AlphaFoldDB" id="A0AAJ0GJ44"/>
<evidence type="ECO:0000313" key="2">
    <source>
        <dbReference type="EMBL" id="KAK3058526.1"/>
    </source>
</evidence>
<gene>
    <name evidence="2" type="ORF">LTR09_000090</name>
</gene>
<feature type="region of interest" description="Disordered" evidence="1">
    <location>
        <begin position="359"/>
        <end position="379"/>
    </location>
</feature>
<dbReference type="EMBL" id="JAWDJX010000001">
    <property type="protein sequence ID" value="KAK3058526.1"/>
    <property type="molecule type" value="Genomic_DNA"/>
</dbReference>
<dbReference type="Proteomes" id="UP001271007">
    <property type="component" value="Unassembled WGS sequence"/>
</dbReference>
<name>A0AAJ0GJ44_9PEZI</name>
<evidence type="ECO:0000256" key="1">
    <source>
        <dbReference type="SAM" id="MobiDB-lite"/>
    </source>
</evidence>
<organism evidence="2 3">
    <name type="scientific">Extremus antarcticus</name>
    <dbReference type="NCBI Taxonomy" id="702011"/>
    <lineage>
        <taxon>Eukaryota</taxon>
        <taxon>Fungi</taxon>
        <taxon>Dikarya</taxon>
        <taxon>Ascomycota</taxon>
        <taxon>Pezizomycotina</taxon>
        <taxon>Dothideomycetes</taxon>
        <taxon>Dothideomycetidae</taxon>
        <taxon>Mycosphaerellales</taxon>
        <taxon>Extremaceae</taxon>
        <taxon>Extremus</taxon>
    </lineage>
</organism>
<keyword evidence="3" id="KW-1185">Reference proteome</keyword>
<sequence>MLSEPLFGYKVPYQLMTGKKLPGIGTLEQSAALCALMFYHQLVDMLSFLERENITREVQSFVVLRDKVPLWKPLSATGLPNPGWRHLGAVLFWRQLFSMIDPKRVAILAPPGDLAYLTNTTMDNSHEWAFGDMDFHLLEFRNENRDLAGSPQPLPYGNVLDGSLKDIAAYSRTSVLCSRPWTHLALNEGSFLKSYGTYEYFERGAPSVIHDITRLLAHYGSPFPNDSLGPQPCMQASMPFVHSFTYTGIFPFANHANFDKMLPHLEELDCRFAPDPGSGILDDRQRVGRAELQDCWQELFTAYQDICSALETGRGAYPRLKKFICGDSRVTGISDDLEHLFTPLCLPEWAELKPGEFHRLVSPSSPPEPSHRWTDDENE</sequence>
<accession>A0AAJ0GJ44</accession>